<gene>
    <name evidence="2" type="ORF">AFUS01_LOCUS23622</name>
</gene>
<protein>
    <submittedName>
        <fullName evidence="2">Uncharacterized protein</fullName>
    </submittedName>
</protein>
<sequence length="149" mass="17526">MLTTVIQCDYCLRTNHVMQHCADMRRNLSKGNFSLLDELFEERPRRGFSMGNTNNNNVSSDRTNFDVRQGQQSLLPQNQSLEHQQFTKFSQFSPQPFQQSEIQTFVPEQQPFILQNQNSENRTETTRPDLQPAWMNQTMVPRNPQQVNF</sequence>
<evidence type="ECO:0000313" key="2">
    <source>
        <dbReference type="EMBL" id="CAG7784969.1"/>
    </source>
</evidence>
<evidence type="ECO:0000313" key="3">
    <source>
        <dbReference type="Proteomes" id="UP000708208"/>
    </source>
</evidence>
<name>A0A8J2L0H4_9HEXA</name>
<dbReference type="EMBL" id="CAJVCH010286395">
    <property type="protein sequence ID" value="CAG7784969.1"/>
    <property type="molecule type" value="Genomic_DNA"/>
</dbReference>
<proteinExistence type="predicted"/>
<comment type="caution">
    <text evidence="2">The sequence shown here is derived from an EMBL/GenBank/DDBJ whole genome shotgun (WGS) entry which is preliminary data.</text>
</comment>
<dbReference type="Proteomes" id="UP000708208">
    <property type="component" value="Unassembled WGS sequence"/>
</dbReference>
<feature type="compositionally biased region" description="Polar residues" evidence="1">
    <location>
        <begin position="50"/>
        <end position="62"/>
    </location>
</feature>
<feature type="region of interest" description="Disordered" evidence="1">
    <location>
        <begin position="46"/>
        <end position="74"/>
    </location>
</feature>
<dbReference type="AlphaFoldDB" id="A0A8J2L0H4"/>
<evidence type="ECO:0000256" key="1">
    <source>
        <dbReference type="SAM" id="MobiDB-lite"/>
    </source>
</evidence>
<keyword evidence="3" id="KW-1185">Reference proteome</keyword>
<organism evidence="2 3">
    <name type="scientific">Allacma fusca</name>
    <dbReference type="NCBI Taxonomy" id="39272"/>
    <lineage>
        <taxon>Eukaryota</taxon>
        <taxon>Metazoa</taxon>
        <taxon>Ecdysozoa</taxon>
        <taxon>Arthropoda</taxon>
        <taxon>Hexapoda</taxon>
        <taxon>Collembola</taxon>
        <taxon>Symphypleona</taxon>
        <taxon>Sminthuridae</taxon>
        <taxon>Allacma</taxon>
    </lineage>
</organism>
<reference evidence="2" key="1">
    <citation type="submission" date="2021-06" db="EMBL/GenBank/DDBJ databases">
        <authorList>
            <person name="Hodson N. C."/>
            <person name="Mongue J. A."/>
            <person name="Jaron S. K."/>
        </authorList>
    </citation>
    <scope>NUCLEOTIDE SEQUENCE</scope>
</reference>
<accession>A0A8J2L0H4</accession>